<dbReference type="SMART" id="SM00176">
    <property type="entry name" value="RAN"/>
    <property type="match status" value="1"/>
</dbReference>
<name>A0A6B2LK94_9EUKA</name>
<dbReference type="EC" id="3.6.5.2" evidence="2"/>
<evidence type="ECO:0000313" key="8">
    <source>
        <dbReference type="EMBL" id="NDV37240.1"/>
    </source>
</evidence>
<evidence type="ECO:0000256" key="7">
    <source>
        <dbReference type="ARBA" id="ARBA00023136"/>
    </source>
</evidence>
<organism evidence="8">
    <name type="scientific">Arcella intermedia</name>
    <dbReference type="NCBI Taxonomy" id="1963864"/>
    <lineage>
        <taxon>Eukaryota</taxon>
        <taxon>Amoebozoa</taxon>
        <taxon>Tubulinea</taxon>
        <taxon>Elardia</taxon>
        <taxon>Arcellinida</taxon>
        <taxon>Sphaerothecina</taxon>
        <taxon>Arcellidae</taxon>
        <taxon>Arcella</taxon>
    </lineage>
</organism>
<dbReference type="EMBL" id="GIBP01008271">
    <property type="protein sequence ID" value="NDV37240.1"/>
    <property type="molecule type" value="Transcribed_RNA"/>
</dbReference>
<dbReference type="InterPro" id="IPR027417">
    <property type="entry name" value="P-loop_NTPase"/>
</dbReference>
<dbReference type="PROSITE" id="PS51419">
    <property type="entry name" value="RAB"/>
    <property type="match status" value="1"/>
</dbReference>
<evidence type="ECO:0000256" key="4">
    <source>
        <dbReference type="ARBA" id="ARBA00022741"/>
    </source>
</evidence>
<dbReference type="AlphaFoldDB" id="A0A6B2LK94"/>
<evidence type="ECO:0000256" key="3">
    <source>
        <dbReference type="ARBA" id="ARBA00022475"/>
    </source>
</evidence>
<keyword evidence="6" id="KW-0342">GTP-binding</keyword>
<dbReference type="InterPro" id="IPR020849">
    <property type="entry name" value="Small_GTPase_Ras-type"/>
</dbReference>
<dbReference type="Gene3D" id="3.40.50.300">
    <property type="entry name" value="P-loop containing nucleotide triphosphate hydrolases"/>
    <property type="match status" value="1"/>
</dbReference>
<dbReference type="PROSITE" id="PS51420">
    <property type="entry name" value="RHO"/>
    <property type="match status" value="1"/>
</dbReference>
<dbReference type="GO" id="GO:0005525">
    <property type="term" value="F:GTP binding"/>
    <property type="evidence" value="ECO:0007669"/>
    <property type="project" value="UniProtKB-KW"/>
</dbReference>
<protein>
    <recommendedName>
        <fullName evidence="2">small monomeric GTPase</fullName>
        <ecNumber evidence="2">3.6.5.2</ecNumber>
    </recommendedName>
</protein>
<dbReference type="PRINTS" id="PR00449">
    <property type="entry name" value="RASTRNSFRMNG"/>
</dbReference>
<dbReference type="PANTHER" id="PTHR24070">
    <property type="entry name" value="RAS, DI-RAS, AND RHEB FAMILY MEMBERS OF SMALL GTPASE SUPERFAMILY"/>
    <property type="match status" value="1"/>
</dbReference>
<accession>A0A6B2LK94</accession>
<dbReference type="CDD" id="cd00876">
    <property type="entry name" value="Ras"/>
    <property type="match status" value="1"/>
</dbReference>
<sequence length="192" mass="21884">MVLVGPSGVGKSSMTIRLVQNRFVDEYDPTIEDSFRKQVTIDGSSYLLDILDTAGQEEYSFMRDSYMRGGEGFLLVYSCTSRTSFTELNVFRDQIIRSKDTDKVPIVLCGNKSDLSQKEVLKAEAEKLAASWGYPFFETSALTRMNVEESFFEVVREIERAKLKPKKDDHGHDIPLRKNSSQLKKLHHCTLL</sequence>
<dbReference type="GO" id="GO:0007165">
    <property type="term" value="P:signal transduction"/>
    <property type="evidence" value="ECO:0007669"/>
    <property type="project" value="InterPro"/>
</dbReference>
<reference evidence="8" key="1">
    <citation type="journal article" date="2020" name="J. Eukaryot. Microbiol.">
        <title>De novo Sequencing, Assembly and Annotation of the Transcriptome for the Free-Living Testate Amoeba Arcella intermedia.</title>
        <authorList>
            <person name="Ribeiro G.M."/>
            <person name="Porfirio-Sousa A.L."/>
            <person name="Maurer-Alcala X.X."/>
            <person name="Katz L.A."/>
            <person name="Lahr D.J.G."/>
        </authorList>
    </citation>
    <scope>NUCLEOTIDE SEQUENCE</scope>
</reference>
<dbReference type="EMBL" id="GIBP01008268">
    <property type="protein sequence ID" value="NDV37237.1"/>
    <property type="molecule type" value="Transcribed_RNA"/>
</dbReference>
<dbReference type="PROSITE" id="PS51421">
    <property type="entry name" value="RAS"/>
    <property type="match status" value="1"/>
</dbReference>
<dbReference type="NCBIfam" id="TIGR00231">
    <property type="entry name" value="small_GTP"/>
    <property type="match status" value="1"/>
</dbReference>
<comment type="subcellular location">
    <subcellularLocation>
        <location evidence="1">Cell membrane</location>
    </subcellularLocation>
</comment>
<dbReference type="GO" id="GO:0005886">
    <property type="term" value="C:plasma membrane"/>
    <property type="evidence" value="ECO:0007669"/>
    <property type="project" value="UniProtKB-SubCell"/>
</dbReference>
<dbReference type="SMART" id="SM00175">
    <property type="entry name" value="RAB"/>
    <property type="match status" value="1"/>
</dbReference>
<evidence type="ECO:0000256" key="5">
    <source>
        <dbReference type="ARBA" id="ARBA00022801"/>
    </source>
</evidence>
<dbReference type="InterPro" id="IPR005225">
    <property type="entry name" value="Small_GTP-bd"/>
</dbReference>
<dbReference type="SMART" id="SM00174">
    <property type="entry name" value="RHO"/>
    <property type="match status" value="1"/>
</dbReference>
<dbReference type="InterPro" id="IPR001806">
    <property type="entry name" value="Small_GTPase"/>
</dbReference>
<proteinExistence type="predicted"/>
<dbReference type="SUPFAM" id="SSF52540">
    <property type="entry name" value="P-loop containing nucleoside triphosphate hydrolases"/>
    <property type="match status" value="1"/>
</dbReference>
<evidence type="ECO:0000256" key="6">
    <source>
        <dbReference type="ARBA" id="ARBA00023134"/>
    </source>
</evidence>
<dbReference type="Pfam" id="PF00071">
    <property type="entry name" value="Ras"/>
    <property type="match status" value="1"/>
</dbReference>
<keyword evidence="7" id="KW-0472">Membrane</keyword>
<evidence type="ECO:0000256" key="2">
    <source>
        <dbReference type="ARBA" id="ARBA00011984"/>
    </source>
</evidence>
<dbReference type="FunFam" id="3.40.50.300:FF:000343">
    <property type="entry name" value="Ras family gtpase"/>
    <property type="match status" value="1"/>
</dbReference>
<evidence type="ECO:0000256" key="1">
    <source>
        <dbReference type="ARBA" id="ARBA00004236"/>
    </source>
</evidence>
<keyword evidence="3" id="KW-1003">Cell membrane</keyword>
<keyword evidence="4" id="KW-0547">Nucleotide-binding</keyword>
<dbReference type="GO" id="GO:0003925">
    <property type="term" value="F:G protein activity"/>
    <property type="evidence" value="ECO:0007669"/>
    <property type="project" value="UniProtKB-EC"/>
</dbReference>
<keyword evidence="5" id="KW-0378">Hydrolase</keyword>
<dbReference type="SMART" id="SM00173">
    <property type="entry name" value="RAS"/>
    <property type="match status" value="1"/>
</dbReference>